<dbReference type="CDD" id="cd07099">
    <property type="entry name" value="ALDH_DDALDH"/>
    <property type="match status" value="1"/>
</dbReference>
<dbReference type="PIRSF" id="PIRSF036492">
    <property type="entry name" value="ALDH"/>
    <property type="match status" value="1"/>
</dbReference>
<dbReference type="Gene3D" id="3.40.605.10">
    <property type="entry name" value="Aldehyde Dehydrogenase, Chain A, domain 1"/>
    <property type="match status" value="1"/>
</dbReference>
<sequence length="491" mass="52194">MTTVDTAREIISRDPRDGRELGRYPVHTAAEVTAAVEGARAAAARWSGIGFAARRKHLDTWRRLLLRRADELIELISAETGKTRADAQLEVILMVDHLRWAAAHAEKVLRRRRVGPGLLMFNHSATVDHHPLGVVGVIGPWNYPVFIPIGPIAHALAAGNAVVFKPSEYAPATGRWLADTFAEAVPGHRVLDVVLGFGETGGALCRSGVDKIAFTGSTATGKRVMAACAESLTPVLLECGGKDAVIVDHDADLEAAADATVWGGLSNAGQTCVGVERVYVHQAVAERFTELVVAHAKDLRAGAARESDIGPMTTPEQPGIVAAHIQDALARGGSALLGGPHSVRAPYVDPVVLTDVPEDSDALTQETFGPVIVINRVASMGEAVEKANACAYGLGAAVYSRTRGPAIARRLRTGMVSVNSVLAFAGVPGLPFGGTGASGFGRVHGPEGLREFSRTQSVTRQRIRPLLQPLSFRRTPRTMDILMRLVRTVYG</sequence>
<dbReference type="Gene3D" id="3.40.309.10">
    <property type="entry name" value="Aldehyde Dehydrogenase, Chain A, domain 2"/>
    <property type="match status" value="1"/>
</dbReference>
<accession>A0ABN0ZFV0</accession>
<dbReference type="Pfam" id="PF00171">
    <property type="entry name" value="Aldedh"/>
    <property type="match status" value="1"/>
</dbReference>
<evidence type="ECO:0000256" key="3">
    <source>
        <dbReference type="PIRNR" id="PIRNR036492"/>
    </source>
</evidence>
<name>A0ABN0ZFV0_9ACTN</name>
<protein>
    <recommendedName>
        <fullName evidence="3">Aldehyde dehydrogenase</fullName>
    </recommendedName>
</protein>
<reference evidence="7 8" key="1">
    <citation type="journal article" date="2019" name="Int. J. Syst. Evol. Microbiol.">
        <title>The Global Catalogue of Microorganisms (GCM) 10K type strain sequencing project: providing services to taxonomists for standard genome sequencing and annotation.</title>
        <authorList>
            <consortium name="The Broad Institute Genomics Platform"/>
            <consortium name="The Broad Institute Genome Sequencing Center for Infectious Disease"/>
            <person name="Wu L."/>
            <person name="Ma J."/>
        </authorList>
    </citation>
    <scope>NUCLEOTIDE SEQUENCE [LARGE SCALE GENOMIC DNA]</scope>
    <source>
        <strain evidence="7 8">JCM 10649</strain>
    </source>
</reference>
<dbReference type="InterPro" id="IPR016161">
    <property type="entry name" value="Ald_DH/histidinol_DH"/>
</dbReference>
<feature type="active site" evidence="4">
    <location>
        <position position="238"/>
    </location>
</feature>
<evidence type="ECO:0000256" key="1">
    <source>
        <dbReference type="ARBA" id="ARBA00009986"/>
    </source>
</evidence>
<evidence type="ECO:0000259" key="6">
    <source>
        <dbReference type="Pfam" id="PF00171"/>
    </source>
</evidence>
<dbReference type="InterPro" id="IPR016162">
    <property type="entry name" value="Ald_DH_N"/>
</dbReference>
<dbReference type="SUPFAM" id="SSF53720">
    <property type="entry name" value="ALDH-like"/>
    <property type="match status" value="1"/>
</dbReference>
<evidence type="ECO:0000313" key="8">
    <source>
        <dbReference type="Proteomes" id="UP001499895"/>
    </source>
</evidence>
<keyword evidence="8" id="KW-1185">Reference proteome</keyword>
<proteinExistence type="inferred from homology"/>
<feature type="domain" description="Aldehyde dehydrogenase" evidence="6">
    <location>
        <begin position="8"/>
        <end position="458"/>
    </location>
</feature>
<dbReference type="RefSeq" id="WP_344085128.1">
    <property type="nucleotide sequence ID" value="NZ_BAAAHB010000003.1"/>
</dbReference>
<dbReference type="InterPro" id="IPR012394">
    <property type="entry name" value="Aldehyde_DH_NAD(P)"/>
</dbReference>
<comment type="similarity">
    <text evidence="1 3 5">Belongs to the aldehyde dehydrogenase family.</text>
</comment>
<dbReference type="InterPro" id="IPR015590">
    <property type="entry name" value="Aldehyde_DH_dom"/>
</dbReference>
<dbReference type="PANTHER" id="PTHR11699">
    <property type="entry name" value="ALDEHYDE DEHYDROGENASE-RELATED"/>
    <property type="match status" value="1"/>
</dbReference>
<evidence type="ECO:0000256" key="4">
    <source>
        <dbReference type="PROSITE-ProRule" id="PRU10007"/>
    </source>
</evidence>
<dbReference type="InterPro" id="IPR016160">
    <property type="entry name" value="Ald_DH_CS_CYS"/>
</dbReference>
<comment type="caution">
    <text evidence="7">The sequence shown here is derived from an EMBL/GenBank/DDBJ whole genome shotgun (WGS) entry which is preliminary data.</text>
</comment>
<dbReference type="PROSITE" id="PS00070">
    <property type="entry name" value="ALDEHYDE_DEHYDR_CYS"/>
    <property type="match status" value="1"/>
</dbReference>
<evidence type="ECO:0000256" key="5">
    <source>
        <dbReference type="RuleBase" id="RU003345"/>
    </source>
</evidence>
<dbReference type="PROSITE" id="PS00687">
    <property type="entry name" value="ALDEHYDE_DEHYDR_GLU"/>
    <property type="match status" value="1"/>
</dbReference>
<evidence type="ECO:0000256" key="2">
    <source>
        <dbReference type="ARBA" id="ARBA00023002"/>
    </source>
</evidence>
<evidence type="ECO:0000313" key="7">
    <source>
        <dbReference type="EMBL" id="GAA0446342.1"/>
    </source>
</evidence>
<gene>
    <name evidence="7" type="ORF">GCM10009544_06480</name>
</gene>
<dbReference type="EMBL" id="BAAAHB010000003">
    <property type="protein sequence ID" value="GAA0446342.1"/>
    <property type="molecule type" value="Genomic_DNA"/>
</dbReference>
<dbReference type="InterPro" id="IPR029510">
    <property type="entry name" value="Ald_DH_CS_GLU"/>
</dbReference>
<dbReference type="InterPro" id="IPR016163">
    <property type="entry name" value="Ald_DH_C"/>
</dbReference>
<keyword evidence="2 3" id="KW-0560">Oxidoreductase</keyword>
<organism evidence="7 8">
    <name type="scientific">Streptomyces stramineus</name>
    <dbReference type="NCBI Taxonomy" id="173861"/>
    <lineage>
        <taxon>Bacteria</taxon>
        <taxon>Bacillati</taxon>
        <taxon>Actinomycetota</taxon>
        <taxon>Actinomycetes</taxon>
        <taxon>Kitasatosporales</taxon>
        <taxon>Streptomycetaceae</taxon>
        <taxon>Streptomyces</taxon>
    </lineage>
</organism>
<dbReference type="Proteomes" id="UP001499895">
    <property type="component" value="Unassembled WGS sequence"/>
</dbReference>